<evidence type="ECO:0000256" key="10">
    <source>
        <dbReference type="ARBA" id="ARBA00036421"/>
    </source>
</evidence>
<evidence type="ECO:0000256" key="12">
    <source>
        <dbReference type="ARBA" id="ARBA00044252"/>
    </source>
</evidence>
<dbReference type="InterPro" id="IPR036264">
    <property type="entry name" value="Bact_exopeptidase_dim_dom"/>
</dbReference>
<dbReference type="EC" id="3.4.13.18" evidence="11"/>
<organism evidence="20 21">
    <name type="scientific">Psittacicella melopsittaci</name>
    <dbReference type="NCBI Taxonomy" id="2028576"/>
    <lineage>
        <taxon>Bacteria</taxon>
        <taxon>Pseudomonadati</taxon>
        <taxon>Pseudomonadota</taxon>
        <taxon>Gammaproteobacteria</taxon>
        <taxon>Pasteurellales</taxon>
        <taxon>Psittacicellaceae</taxon>
        <taxon>Psittacicella</taxon>
    </lineage>
</organism>
<name>A0A3A1Y1V8_9GAMM</name>
<evidence type="ECO:0000256" key="8">
    <source>
        <dbReference type="ARBA" id="ARBA00023049"/>
    </source>
</evidence>
<evidence type="ECO:0000256" key="9">
    <source>
        <dbReference type="ARBA" id="ARBA00023285"/>
    </source>
</evidence>
<dbReference type="PANTHER" id="PTHR43501:SF1">
    <property type="entry name" value="CYTOSOL NON-SPECIFIC DIPEPTIDASE"/>
    <property type="match status" value="1"/>
</dbReference>
<keyword evidence="8" id="KW-0482">Metalloprotease</keyword>
<dbReference type="GO" id="GO:0046872">
    <property type="term" value="F:metal ion binding"/>
    <property type="evidence" value="ECO:0007669"/>
    <property type="project" value="UniProtKB-KW"/>
</dbReference>
<dbReference type="InterPro" id="IPR002933">
    <property type="entry name" value="Peptidase_M20"/>
</dbReference>
<evidence type="ECO:0000256" key="16">
    <source>
        <dbReference type="ARBA" id="ARBA00076004"/>
    </source>
</evidence>
<dbReference type="FunFam" id="3.40.630.10:FF:000015">
    <property type="entry name" value="Aminoacyl-histidine dipeptidase PepD"/>
    <property type="match status" value="1"/>
</dbReference>
<evidence type="ECO:0000259" key="19">
    <source>
        <dbReference type="Pfam" id="PF07687"/>
    </source>
</evidence>
<evidence type="ECO:0000256" key="11">
    <source>
        <dbReference type="ARBA" id="ARBA00038976"/>
    </source>
</evidence>
<keyword evidence="21" id="KW-1185">Reference proteome</keyword>
<dbReference type="OrthoDB" id="9773892at2"/>
<keyword evidence="6" id="KW-0862">Zinc</keyword>
<dbReference type="SUPFAM" id="SSF53187">
    <property type="entry name" value="Zn-dependent exopeptidases"/>
    <property type="match status" value="1"/>
</dbReference>
<dbReference type="GO" id="GO:0006508">
    <property type="term" value="P:proteolysis"/>
    <property type="evidence" value="ECO:0007669"/>
    <property type="project" value="UniProtKB-KW"/>
</dbReference>
<evidence type="ECO:0000256" key="18">
    <source>
        <dbReference type="ARBA" id="ARBA00078074"/>
    </source>
</evidence>
<accession>A0A3A1Y1V8</accession>
<dbReference type="Gene3D" id="3.40.630.10">
    <property type="entry name" value="Zn peptidases"/>
    <property type="match status" value="2"/>
</dbReference>
<gene>
    <name evidence="20" type="ORF">CJP74_07370</name>
</gene>
<evidence type="ECO:0000313" key="20">
    <source>
        <dbReference type="EMBL" id="RIY31400.1"/>
    </source>
</evidence>
<evidence type="ECO:0000256" key="14">
    <source>
        <dbReference type="ARBA" id="ARBA00071271"/>
    </source>
</evidence>
<evidence type="ECO:0000256" key="7">
    <source>
        <dbReference type="ARBA" id="ARBA00022997"/>
    </source>
</evidence>
<keyword evidence="7" id="KW-0224">Dipeptidase</keyword>
<dbReference type="GO" id="GO:0005829">
    <property type="term" value="C:cytosol"/>
    <property type="evidence" value="ECO:0007669"/>
    <property type="project" value="TreeGrafter"/>
</dbReference>
<sequence length="491" mass="54748">MKATITDLKPQLLWKWFDTICSIPHPSYHDQALVDYIYNWAQEKNLWVEKDQAGNLLIRKPATPGYENVPSIAFQAHVDMVPQADSHKQHDFLKDPITTVINGEYLYADNTTLGADNGIGVASILALLEDDSIEHGPIEGLLTRNEEVGMEGVLGLAENWLESQYLVNTDTEEWGHLYLGCAGGIDLSFHKEYNFKPLKDGAKVFKISLKGFRGGHSGVDIHTNRESAIKYLSKLLFALYREVKFNFVDLYAGQARNAIPREAYATVSVTAENESKFVQAFAEVQEKLTSIFKLAEPNGSYSLDQLEATPELTRLSCSDMPNLLNFLVLVPNGVLRNSDEFAGVVETSQSGGVLRLNPEEGFKYQILARSLNDTANKIYSDEMFALADLTGIGLTASGFYSGWTPSLNEFTKFVEEEYKKATKSDIEVKVMHAGLECGILQGHYPDIKIVSIGPDIHNPHTPKERVHIGSVEKYYNLLVSILKNFKSAQNV</sequence>
<keyword evidence="9" id="KW-0170">Cobalt</keyword>
<dbReference type="RefSeq" id="WP_119497815.1">
    <property type="nucleotide sequence ID" value="NZ_NRJH01000069.1"/>
</dbReference>
<dbReference type="CDD" id="cd03890">
    <property type="entry name" value="M20_pepD"/>
    <property type="match status" value="1"/>
</dbReference>
<dbReference type="InterPro" id="IPR001160">
    <property type="entry name" value="Peptidase_M20C"/>
</dbReference>
<evidence type="ECO:0000256" key="13">
    <source>
        <dbReference type="ARBA" id="ARBA00061423"/>
    </source>
</evidence>
<evidence type="ECO:0000256" key="4">
    <source>
        <dbReference type="ARBA" id="ARBA00022723"/>
    </source>
</evidence>
<dbReference type="FunFam" id="3.40.630.10:FF:000018">
    <property type="entry name" value="Aminoacyl-histidine dipeptidase PepD"/>
    <property type="match status" value="1"/>
</dbReference>
<evidence type="ECO:0000256" key="2">
    <source>
        <dbReference type="ARBA" id="ARBA00001947"/>
    </source>
</evidence>
<feature type="domain" description="Peptidase M20 dimerisation" evidence="19">
    <location>
        <begin position="207"/>
        <end position="291"/>
    </location>
</feature>
<evidence type="ECO:0000256" key="17">
    <source>
        <dbReference type="ARBA" id="ARBA00077688"/>
    </source>
</evidence>
<dbReference type="Pfam" id="PF01546">
    <property type="entry name" value="Peptidase_M20"/>
    <property type="match status" value="1"/>
</dbReference>
<comment type="similarity">
    <text evidence="13">Belongs to the peptidase M20C family.</text>
</comment>
<proteinExistence type="inferred from homology"/>
<comment type="cofactor">
    <cofactor evidence="1">
        <name>Co(2+)</name>
        <dbReference type="ChEBI" id="CHEBI:48828"/>
    </cofactor>
</comment>
<dbReference type="Proteomes" id="UP000266258">
    <property type="component" value="Unassembled WGS sequence"/>
</dbReference>
<dbReference type="GO" id="GO:0070573">
    <property type="term" value="F:metallodipeptidase activity"/>
    <property type="evidence" value="ECO:0007669"/>
    <property type="project" value="TreeGrafter"/>
</dbReference>
<dbReference type="PRINTS" id="PR00934">
    <property type="entry name" value="XHISDIPTASE"/>
</dbReference>
<comment type="cofactor">
    <cofactor evidence="2">
        <name>Zn(2+)</name>
        <dbReference type="ChEBI" id="CHEBI:29105"/>
    </cofactor>
</comment>
<evidence type="ECO:0000256" key="5">
    <source>
        <dbReference type="ARBA" id="ARBA00022801"/>
    </source>
</evidence>
<dbReference type="Pfam" id="PF07687">
    <property type="entry name" value="M20_dimer"/>
    <property type="match status" value="1"/>
</dbReference>
<evidence type="ECO:0000256" key="3">
    <source>
        <dbReference type="ARBA" id="ARBA00022670"/>
    </source>
</evidence>
<keyword evidence="4" id="KW-0479">Metal-binding</keyword>
<dbReference type="SUPFAM" id="SSF55031">
    <property type="entry name" value="Bacterial exopeptidase dimerisation domain"/>
    <property type="match status" value="1"/>
</dbReference>
<comment type="caution">
    <text evidence="20">The sequence shown here is derived from an EMBL/GenBank/DDBJ whole genome shotgun (WGS) entry which is preliminary data.</text>
</comment>
<evidence type="ECO:0000256" key="1">
    <source>
        <dbReference type="ARBA" id="ARBA00001941"/>
    </source>
</evidence>
<dbReference type="PANTHER" id="PTHR43501">
    <property type="entry name" value="CYTOSOL NON-SPECIFIC DIPEPTIDASE"/>
    <property type="match status" value="1"/>
</dbReference>
<keyword evidence="3" id="KW-0645">Protease</keyword>
<evidence type="ECO:0000313" key="21">
    <source>
        <dbReference type="Proteomes" id="UP000266258"/>
    </source>
</evidence>
<dbReference type="AlphaFoldDB" id="A0A3A1Y1V8"/>
<evidence type="ECO:0000256" key="6">
    <source>
        <dbReference type="ARBA" id="ARBA00022833"/>
    </source>
</evidence>
<evidence type="ECO:0000256" key="15">
    <source>
        <dbReference type="ARBA" id="ARBA00075285"/>
    </source>
</evidence>
<keyword evidence="5" id="KW-0378">Hydrolase</keyword>
<comment type="catalytic activity">
    <reaction evidence="10">
        <text>Hydrolysis of dipeptides, preferentially hydrophobic dipeptides including prolyl amino acids.</text>
        <dbReference type="EC" id="3.4.13.18"/>
    </reaction>
</comment>
<dbReference type="EMBL" id="NRJH01000069">
    <property type="protein sequence ID" value="RIY31400.1"/>
    <property type="molecule type" value="Genomic_DNA"/>
</dbReference>
<protein>
    <recommendedName>
        <fullName evidence="14">Cytosol non-specific dipeptidase</fullName>
        <ecNumber evidence="11">3.4.13.18</ecNumber>
    </recommendedName>
    <alternativeName>
        <fullName evidence="17">Aminoacyl-histidine dipeptidase</fullName>
    </alternativeName>
    <alternativeName>
        <fullName evidence="16">Beta-alanyl-histidine dipeptidase</fullName>
    </alternativeName>
    <alternativeName>
        <fullName evidence="15">Carnosinase</fullName>
    </alternativeName>
    <alternativeName>
        <fullName evidence="12">Peptidase D</fullName>
    </alternativeName>
    <alternativeName>
        <fullName evidence="18">Xaa-His dipeptidase</fullName>
    </alternativeName>
</protein>
<dbReference type="PIRSF" id="PIRSF016599">
    <property type="entry name" value="Xaa-His_dipept"/>
    <property type="match status" value="1"/>
</dbReference>
<dbReference type="InterPro" id="IPR011650">
    <property type="entry name" value="Peptidase_M20_dimer"/>
</dbReference>
<reference evidence="20 21" key="1">
    <citation type="submission" date="2017-08" db="EMBL/GenBank/DDBJ databases">
        <title>Reclassification of Bisgaard taxon 37 and 44.</title>
        <authorList>
            <person name="Christensen H."/>
        </authorList>
    </citation>
    <scope>NUCLEOTIDE SEQUENCE [LARGE SCALE GENOMIC DNA]</scope>
    <source>
        <strain evidence="20 21">B96_4</strain>
    </source>
</reference>
<dbReference type="NCBIfam" id="TIGR01893">
    <property type="entry name" value="aa-his-dipept"/>
    <property type="match status" value="1"/>
</dbReference>